<organism evidence="3 4">
    <name type="scientific">Laspinema palackyanum D2a</name>
    <dbReference type="NCBI Taxonomy" id="2953684"/>
    <lineage>
        <taxon>Bacteria</taxon>
        <taxon>Bacillati</taxon>
        <taxon>Cyanobacteriota</taxon>
        <taxon>Cyanophyceae</taxon>
        <taxon>Oscillatoriophycideae</taxon>
        <taxon>Oscillatoriales</taxon>
        <taxon>Laspinemataceae</taxon>
        <taxon>Laspinema</taxon>
        <taxon>Laspinema palackyanum</taxon>
    </lineage>
</organism>
<dbReference type="RefSeq" id="WP_368004607.1">
    <property type="nucleotide sequence ID" value="NZ_JAMXFF010000001.1"/>
</dbReference>
<protein>
    <submittedName>
        <fullName evidence="3">Uncharacterized protein</fullName>
    </submittedName>
</protein>
<gene>
    <name evidence="3" type="ORF">NG799_00710</name>
</gene>
<evidence type="ECO:0000313" key="3">
    <source>
        <dbReference type="EMBL" id="MCT7964849.1"/>
    </source>
</evidence>
<dbReference type="EMBL" id="JAMXFF010000001">
    <property type="protein sequence ID" value="MCT7964849.1"/>
    <property type="molecule type" value="Genomic_DNA"/>
</dbReference>
<proteinExistence type="predicted"/>
<reference evidence="3 4" key="1">
    <citation type="journal article" date="2022" name="Front. Microbiol.">
        <title>High genomic differentiation and limited gene flow indicate recent cryptic speciation within the genus Laspinema (cyanobacteria).</title>
        <authorList>
            <person name="Stanojkovic A."/>
            <person name="Skoupy S."/>
            <person name="Skaloud P."/>
            <person name="Dvorak P."/>
        </authorList>
    </citation>
    <scope>NUCLEOTIDE SEQUENCE [LARGE SCALE GENOMIC DNA]</scope>
    <source>
        <strain evidence="3 4">D2a</strain>
    </source>
</reference>
<feature type="transmembrane region" description="Helical" evidence="2">
    <location>
        <begin position="27"/>
        <end position="46"/>
    </location>
</feature>
<keyword evidence="2" id="KW-1133">Transmembrane helix</keyword>
<sequence>MIWLNSGLKTAFLAGVAVVSGRLCQPFLLFFPVVLFLGIAYPYRLLEWIRCRSQGKPIPWVQLRGHSWREGINGLIVFFVSLFVALLLSILVTGGTLVLVFSILAAVLGDSFTPELAGVFGRHTAYRVSHSLSFGMAMVWFAIATGLYRYEFWAQQRRKSRRTTPRPPYRVKSAPVDPVDLDLDHLRSDLGLTQMKARQRRQSKP</sequence>
<evidence type="ECO:0000256" key="1">
    <source>
        <dbReference type="SAM" id="MobiDB-lite"/>
    </source>
</evidence>
<keyword evidence="4" id="KW-1185">Reference proteome</keyword>
<accession>A0ABT2MJD4</accession>
<comment type="caution">
    <text evidence="3">The sequence shown here is derived from an EMBL/GenBank/DDBJ whole genome shotgun (WGS) entry which is preliminary data.</text>
</comment>
<evidence type="ECO:0000313" key="4">
    <source>
        <dbReference type="Proteomes" id="UP001525890"/>
    </source>
</evidence>
<feature type="transmembrane region" description="Helical" evidence="2">
    <location>
        <begin position="75"/>
        <end position="108"/>
    </location>
</feature>
<keyword evidence="2" id="KW-0812">Transmembrane</keyword>
<keyword evidence="2" id="KW-0472">Membrane</keyword>
<name>A0ABT2MJD4_9CYAN</name>
<dbReference type="Proteomes" id="UP001525890">
    <property type="component" value="Unassembled WGS sequence"/>
</dbReference>
<feature type="transmembrane region" description="Helical" evidence="2">
    <location>
        <begin position="128"/>
        <end position="150"/>
    </location>
</feature>
<feature type="region of interest" description="Disordered" evidence="1">
    <location>
        <begin position="161"/>
        <end position="182"/>
    </location>
</feature>
<evidence type="ECO:0000256" key="2">
    <source>
        <dbReference type="SAM" id="Phobius"/>
    </source>
</evidence>